<feature type="compositionally biased region" description="Basic and acidic residues" evidence="1">
    <location>
        <begin position="44"/>
        <end position="65"/>
    </location>
</feature>
<accession>A0A2I0UMG3</accession>
<protein>
    <submittedName>
        <fullName evidence="2">Uncharacterized protein</fullName>
    </submittedName>
</protein>
<gene>
    <name evidence="2" type="ORF">llap_2422</name>
</gene>
<dbReference type="Proteomes" id="UP000233556">
    <property type="component" value="Unassembled WGS sequence"/>
</dbReference>
<dbReference type="AlphaFoldDB" id="A0A2I0UMG3"/>
<evidence type="ECO:0000313" key="3">
    <source>
        <dbReference type="Proteomes" id="UP000233556"/>
    </source>
</evidence>
<dbReference type="EMBL" id="KZ505683">
    <property type="protein sequence ID" value="PKU47246.1"/>
    <property type="molecule type" value="Genomic_DNA"/>
</dbReference>
<name>A0A2I0UMG3_LIMLA</name>
<sequence length="104" mass="11592">MAFAAEGLLGFYDHQSRAVPYYGIDMLTLLLGKSALPLSFIPQRKGEERRGEERRGEERRGEERRGKGKAADCSYSGSKEEEFQGNFGAGEALVVTMVVMDKEQ</sequence>
<proteinExistence type="predicted"/>
<organism evidence="2 3">
    <name type="scientific">Limosa lapponica baueri</name>
    <dbReference type="NCBI Taxonomy" id="1758121"/>
    <lineage>
        <taxon>Eukaryota</taxon>
        <taxon>Metazoa</taxon>
        <taxon>Chordata</taxon>
        <taxon>Craniata</taxon>
        <taxon>Vertebrata</taxon>
        <taxon>Euteleostomi</taxon>
        <taxon>Archelosauria</taxon>
        <taxon>Archosauria</taxon>
        <taxon>Dinosauria</taxon>
        <taxon>Saurischia</taxon>
        <taxon>Theropoda</taxon>
        <taxon>Coelurosauria</taxon>
        <taxon>Aves</taxon>
        <taxon>Neognathae</taxon>
        <taxon>Neoaves</taxon>
        <taxon>Charadriiformes</taxon>
        <taxon>Scolopacidae</taxon>
        <taxon>Limosa</taxon>
    </lineage>
</organism>
<feature type="region of interest" description="Disordered" evidence="1">
    <location>
        <begin position="42"/>
        <end position="77"/>
    </location>
</feature>
<evidence type="ECO:0000256" key="1">
    <source>
        <dbReference type="SAM" id="MobiDB-lite"/>
    </source>
</evidence>
<reference evidence="3" key="1">
    <citation type="submission" date="2017-11" db="EMBL/GenBank/DDBJ databases">
        <authorList>
            <person name="Lima N.C."/>
            <person name="Parody-Merino A.M."/>
            <person name="Battley P.F."/>
            <person name="Fidler A.E."/>
            <person name="Prosdocimi F."/>
        </authorList>
    </citation>
    <scope>NUCLEOTIDE SEQUENCE [LARGE SCALE GENOMIC DNA]</scope>
</reference>
<keyword evidence="3" id="KW-1185">Reference proteome</keyword>
<reference evidence="3" key="2">
    <citation type="submission" date="2017-12" db="EMBL/GenBank/DDBJ databases">
        <title>Genome sequence of the Bar-tailed Godwit (Limosa lapponica baueri).</title>
        <authorList>
            <person name="Lima N.C.B."/>
            <person name="Parody-Merino A.M."/>
            <person name="Battley P.F."/>
            <person name="Fidler A.E."/>
            <person name="Prosdocimi F."/>
        </authorList>
    </citation>
    <scope>NUCLEOTIDE SEQUENCE [LARGE SCALE GENOMIC DNA]</scope>
</reference>
<evidence type="ECO:0000313" key="2">
    <source>
        <dbReference type="EMBL" id="PKU47246.1"/>
    </source>
</evidence>